<dbReference type="EMBL" id="PVTI01000002">
    <property type="protein sequence ID" value="PRY63359.1"/>
    <property type="molecule type" value="Genomic_DNA"/>
</dbReference>
<dbReference type="Pfam" id="PF00583">
    <property type="entry name" value="Acetyltransf_1"/>
    <property type="match status" value="1"/>
</dbReference>
<reference evidence="2 3" key="1">
    <citation type="submission" date="2018-03" db="EMBL/GenBank/DDBJ databases">
        <title>Genomic Encyclopedia of Archaeal and Bacterial Type Strains, Phase II (KMG-II): from individual species to whole genera.</title>
        <authorList>
            <person name="Goeker M."/>
        </authorList>
    </citation>
    <scope>NUCLEOTIDE SEQUENCE [LARGE SCALE GENOMIC DNA]</scope>
    <source>
        <strain evidence="2 3">ATCC BAA-1496</strain>
    </source>
</reference>
<accession>A0A2T0UZK0</accession>
<evidence type="ECO:0000313" key="3">
    <source>
        <dbReference type="Proteomes" id="UP000237822"/>
    </source>
</evidence>
<evidence type="ECO:0000313" key="2">
    <source>
        <dbReference type="EMBL" id="PRY63359.1"/>
    </source>
</evidence>
<feature type="domain" description="N-acetyltransferase" evidence="1">
    <location>
        <begin position="140"/>
        <end position="280"/>
    </location>
</feature>
<gene>
    <name evidence="2" type="ORF">BCF74_102192</name>
</gene>
<protein>
    <recommendedName>
        <fullName evidence="1">N-acetyltransferase domain-containing protein</fullName>
    </recommendedName>
</protein>
<dbReference type="AlphaFoldDB" id="A0A2T0UZK0"/>
<proteinExistence type="predicted"/>
<dbReference type="RefSeq" id="WP_106296324.1">
    <property type="nucleotide sequence ID" value="NZ_PVTI01000002.1"/>
</dbReference>
<dbReference type="OrthoDB" id="5241264at2"/>
<dbReference type="InterPro" id="IPR016794">
    <property type="entry name" value="UCP21603_acetyltransf"/>
</dbReference>
<dbReference type="Pfam" id="PF13312">
    <property type="entry name" value="DUF4081"/>
    <property type="match status" value="1"/>
</dbReference>
<keyword evidence="3" id="KW-1185">Reference proteome</keyword>
<dbReference type="InterPro" id="IPR025289">
    <property type="entry name" value="DUF4081"/>
</dbReference>
<name>A0A2T0UZK0_9MICO</name>
<dbReference type="Proteomes" id="UP000237822">
    <property type="component" value="Unassembled WGS sequence"/>
</dbReference>
<dbReference type="SUPFAM" id="SSF55729">
    <property type="entry name" value="Acyl-CoA N-acyltransferases (Nat)"/>
    <property type="match status" value="1"/>
</dbReference>
<dbReference type="Gene3D" id="3.40.630.30">
    <property type="match status" value="1"/>
</dbReference>
<comment type="caution">
    <text evidence="2">The sequence shown here is derived from an EMBL/GenBank/DDBJ whole genome shotgun (WGS) entry which is preliminary data.</text>
</comment>
<dbReference type="InterPro" id="IPR000182">
    <property type="entry name" value="GNAT_dom"/>
</dbReference>
<dbReference type="PROSITE" id="PS51186">
    <property type="entry name" value="GNAT"/>
    <property type="match status" value="1"/>
</dbReference>
<sequence length="280" mass="30268">MLRTRNPVRTLSRSDVDDALELCSRNLAAHVFVAARILEAQSGASTSALGIREDGRLTSLCWASANVVPVETSETARSLYADRIRKWRGRVASVLGPRDEVVDLWDRLEPNWGPARAVREHQPLLATATPPSVLGVDLDRRVRPARPDEVDIVLPAAEHMFTAEIGYRPYTGSSRGYRGSLAALIARGHTYVVVENGKVVFKTDIGSLALGCAQLQGVWLAPHLRGKGLAVPMLAAVMEDVMAGPAPLVSLYVNDFNGPALATYHRLGFAPAGEFATVLL</sequence>
<evidence type="ECO:0000259" key="1">
    <source>
        <dbReference type="PROSITE" id="PS51186"/>
    </source>
</evidence>
<organism evidence="2 3">
    <name type="scientific">Knoellia remsis</name>
    <dbReference type="NCBI Taxonomy" id="407159"/>
    <lineage>
        <taxon>Bacteria</taxon>
        <taxon>Bacillati</taxon>
        <taxon>Actinomycetota</taxon>
        <taxon>Actinomycetes</taxon>
        <taxon>Micrococcales</taxon>
        <taxon>Intrasporangiaceae</taxon>
        <taxon>Knoellia</taxon>
    </lineage>
</organism>
<dbReference type="PIRSF" id="PIRSF021603">
    <property type="entry name" value="UCP21603_acetyltransf"/>
    <property type="match status" value="1"/>
</dbReference>
<dbReference type="GO" id="GO:0016747">
    <property type="term" value="F:acyltransferase activity, transferring groups other than amino-acyl groups"/>
    <property type="evidence" value="ECO:0007669"/>
    <property type="project" value="InterPro"/>
</dbReference>
<dbReference type="InterPro" id="IPR016181">
    <property type="entry name" value="Acyl_CoA_acyltransferase"/>
</dbReference>